<dbReference type="SMART" id="SM00564">
    <property type="entry name" value="PQQ"/>
    <property type="match status" value="3"/>
</dbReference>
<dbReference type="SUPFAM" id="SSF50998">
    <property type="entry name" value="Quinoprotein alcohol dehydrogenase-like"/>
    <property type="match status" value="1"/>
</dbReference>
<dbReference type="PATRIC" id="fig|1227493.4.peg.3533"/>
<dbReference type="InterPro" id="IPR018391">
    <property type="entry name" value="PQQ_b-propeller_rpt"/>
</dbReference>
<evidence type="ECO:0000259" key="1">
    <source>
        <dbReference type="Pfam" id="PF13360"/>
    </source>
</evidence>
<dbReference type="Gene3D" id="2.40.128.630">
    <property type="match status" value="1"/>
</dbReference>
<feature type="domain" description="Pyrrolo-quinoline quinone repeat" evidence="1">
    <location>
        <begin position="44"/>
        <end position="212"/>
    </location>
</feature>
<dbReference type="InterPro" id="IPR011047">
    <property type="entry name" value="Quinoprotein_ADH-like_sf"/>
</dbReference>
<dbReference type="EMBL" id="AOIM01000041">
    <property type="protein sequence ID" value="ELY87732.1"/>
    <property type="molecule type" value="Genomic_DNA"/>
</dbReference>
<dbReference type="AlphaFoldDB" id="L9ZQ92"/>
<accession>L9ZQ92</accession>
<dbReference type="OrthoDB" id="8638at2157"/>
<keyword evidence="3" id="KW-1185">Reference proteome</keyword>
<organism evidence="2 3">
    <name type="scientific">Natrialba hulunbeirensis JCM 10989</name>
    <dbReference type="NCBI Taxonomy" id="1227493"/>
    <lineage>
        <taxon>Archaea</taxon>
        <taxon>Methanobacteriati</taxon>
        <taxon>Methanobacteriota</taxon>
        <taxon>Stenosarchaea group</taxon>
        <taxon>Halobacteria</taxon>
        <taxon>Halobacteriales</taxon>
        <taxon>Natrialbaceae</taxon>
        <taxon>Natrialba</taxon>
    </lineage>
</organism>
<dbReference type="RefSeq" id="WP_006654648.1">
    <property type="nucleotide sequence ID" value="NZ_AOIM01000041.1"/>
</dbReference>
<protein>
    <submittedName>
        <fullName evidence="2">Pyrrolo-quinoline quinone repeat-containing protein</fullName>
    </submittedName>
</protein>
<evidence type="ECO:0000313" key="2">
    <source>
        <dbReference type="EMBL" id="ELY87732.1"/>
    </source>
</evidence>
<reference evidence="2 3" key="1">
    <citation type="journal article" date="2014" name="PLoS Genet.">
        <title>Phylogenetically driven sequencing of extremely halophilic archaea reveals strategies for static and dynamic osmo-response.</title>
        <authorList>
            <person name="Becker E.A."/>
            <person name="Seitzer P.M."/>
            <person name="Tritt A."/>
            <person name="Larsen D."/>
            <person name="Krusor M."/>
            <person name="Yao A.I."/>
            <person name="Wu D."/>
            <person name="Madern D."/>
            <person name="Eisen J.A."/>
            <person name="Darling A.E."/>
            <person name="Facciotti M.T."/>
        </authorList>
    </citation>
    <scope>NUCLEOTIDE SEQUENCE [LARGE SCALE GENOMIC DNA]</scope>
    <source>
        <strain evidence="2 3">JCM 10989</strain>
    </source>
</reference>
<gene>
    <name evidence="2" type="ORF">C483_17573</name>
</gene>
<proteinExistence type="predicted"/>
<name>L9ZQ92_9EURY</name>
<dbReference type="Pfam" id="PF13360">
    <property type="entry name" value="PQQ_2"/>
    <property type="match status" value="1"/>
</dbReference>
<dbReference type="Gene3D" id="2.130.10.10">
    <property type="entry name" value="YVTN repeat-like/Quinoprotein amine dehydrogenase"/>
    <property type="match status" value="1"/>
</dbReference>
<dbReference type="InterPro" id="IPR002372">
    <property type="entry name" value="PQQ_rpt_dom"/>
</dbReference>
<comment type="caution">
    <text evidence="2">The sequence shown here is derived from an EMBL/GenBank/DDBJ whole genome shotgun (WGS) entry which is preliminary data.</text>
</comment>
<dbReference type="InterPro" id="IPR015943">
    <property type="entry name" value="WD40/YVTN_repeat-like_dom_sf"/>
</dbReference>
<dbReference type="Proteomes" id="UP000011519">
    <property type="component" value="Unassembled WGS sequence"/>
</dbReference>
<evidence type="ECO:0000313" key="3">
    <source>
        <dbReference type="Proteomes" id="UP000011519"/>
    </source>
</evidence>
<dbReference type="STRING" id="1227493.C483_17573"/>
<sequence>MAERTHRFDRRPLGKIDSAGSRQMWTRSSVELADDVVIAGRWGGTVTAFDSESLDPRWEVDHPESAVSLAVTDDTLIVGGRGEDGVIAGYALESGERRWSVDAAAHVGTPTSDRLFSLPYVLAIEADDDGDSLYAAARRYERDGDKRRWQSAVYGIEPDGAIRWRYETDASPIALSLDSDRDRLAVGYNRCTGTHDCGVSVLDSETGDPEWMWDPVTDGDRRVGDVSFTGEHLAVASHGDKRGYLLEEGGTERWTVDLAVETDVDGETLYAYPNHAYANDRYVAFVTGNTYAVDSRETSSRHPNEHRIAAFDIDGEPLWDASVRGFVTELAARDRAIVAPCAQNFRVRDSETHALRWFDLKNGEQDKQDVTGIATAAAIDSERIAVIEEPVEYHDEQRVHGEYALGIGSRFV</sequence>